<reference evidence="2 3" key="1">
    <citation type="submission" date="2019-08" db="EMBL/GenBank/DDBJ databases">
        <authorList>
            <person name="Alioto T."/>
            <person name="Alioto T."/>
            <person name="Gomez Garrido J."/>
        </authorList>
    </citation>
    <scope>NUCLEOTIDE SEQUENCE [LARGE SCALE GENOMIC DNA]</scope>
</reference>
<feature type="region of interest" description="Disordered" evidence="1">
    <location>
        <begin position="558"/>
        <end position="579"/>
    </location>
</feature>
<dbReference type="PANTHER" id="PTHR14690:SF0">
    <property type="entry name" value="IQ MOTIF CONTAINING WITH AAA DOMAIN 1"/>
    <property type="match status" value="1"/>
</dbReference>
<dbReference type="OrthoDB" id="6616786at2759"/>
<proteinExistence type="predicted"/>
<evidence type="ECO:0000313" key="2">
    <source>
        <dbReference type="EMBL" id="VVC37808.1"/>
    </source>
</evidence>
<dbReference type="InterPro" id="IPR027417">
    <property type="entry name" value="P-loop_NTPase"/>
</dbReference>
<feature type="region of interest" description="Disordered" evidence="1">
    <location>
        <begin position="157"/>
        <end position="179"/>
    </location>
</feature>
<name>A0A5E4N3Z1_9HEMI</name>
<feature type="compositionally biased region" description="Basic residues" evidence="1">
    <location>
        <begin position="565"/>
        <end position="579"/>
    </location>
</feature>
<dbReference type="Gene3D" id="1.10.8.60">
    <property type="match status" value="1"/>
</dbReference>
<feature type="compositionally biased region" description="Low complexity" evidence="1">
    <location>
        <begin position="167"/>
        <end position="176"/>
    </location>
</feature>
<keyword evidence="2" id="KW-0378">Hydrolase</keyword>
<keyword evidence="3" id="KW-1185">Reference proteome</keyword>
<evidence type="ECO:0000313" key="3">
    <source>
        <dbReference type="Proteomes" id="UP000325440"/>
    </source>
</evidence>
<dbReference type="Proteomes" id="UP000325440">
    <property type="component" value="Unassembled WGS sequence"/>
</dbReference>
<dbReference type="PANTHER" id="PTHR14690">
    <property type="entry name" value="IQ MOTIF CONTAINING WITH AAA DOMAIN 1"/>
    <property type="match status" value="1"/>
</dbReference>
<dbReference type="Gene3D" id="3.40.50.300">
    <property type="entry name" value="P-loop containing nucleotide triphosphate hydrolases"/>
    <property type="match status" value="1"/>
</dbReference>
<accession>A0A5E4N3Z1</accession>
<sequence length="907" mass="105475">MDFDGRPSSLSWNDAVERLREIREDDLAFVESGLQPERQLVRPTVAELYVRQFVAFRYIVISNELTVCHDSIIQPQIRILIKRMLMCIHGRVLELKQILMDEDKSIYTPVTEELANLKLTYDQFELQIPRCFRDERQLFLNDIDKQIDEIHSQVEIEEEDRVDEQGSSAASSQTSSKETLDSDLNAATFLNHEQQTSLILPQITRQDIRRELAIKFIQKHIRAANDRKIVNELMSANRTRDNIISGKYKNPSQDKAHTAAIQIQRYWRFYRIMKCTKIRTQRKNIVIGMHMSSERPKTDVFVNVEEKTLVKQSEAATKFWKVIKKLQNKLDRYNRHEIIAEIEDELRAYIWTYFEICKRLPTWPNPVPIIFEENDEFGMPPIILSEAILQQLNIPKTYYQSALNQRVPLGGSAIFHTGRWMTIEMVKILATTIIEFEGKPKNEQNELIKNYAIAKNKEKEDSMKERNLIIAMNKKLRARGDFIPEPSDLTEWFTEILYEYDTEWTAYDDLDLQRPREDLIKTEIYASAQVELRAAVDITMKNELTTLQIAYAQDMKVKYKPPKEKSKKTPKGKPNKKKTLSPKMMFEELVKNDMINKSVYSKFDDFKGEVSYCASTLRGEPHMLDPPYGLGDVRQIIKELCVIGLNFPELRTTKQIKFKPSFLIAGPLKSGKTMLINAICTETGSLKIELTPQNISAYCPDNPSIAQFVNNIVTMVEVYQPVVIEVDWADVPFYVTKHIPNQLKSFKPKLLKTVLVKLLKSLKSSERVIIIGKAMCPWLTVGQTLSSVFDTVVFTVPDYNTMFMSLQESLMRYPAISRTFPVTALATILSSYSRQMVIDIVDEVMNNERVLTLRQKPLEPKEFIPYMIKYPKNPELRDQFYNWYIRFVPLGIERTLLLAVLESKRKK</sequence>
<evidence type="ECO:0000256" key="1">
    <source>
        <dbReference type="SAM" id="MobiDB-lite"/>
    </source>
</evidence>
<dbReference type="AlphaFoldDB" id="A0A5E4N3Z1"/>
<gene>
    <name evidence="2" type="ORF">CINCED_3A011805</name>
</gene>
<organism evidence="2 3">
    <name type="scientific">Cinara cedri</name>
    <dbReference type="NCBI Taxonomy" id="506608"/>
    <lineage>
        <taxon>Eukaryota</taxon>
        <taxon>Metazoa</taxon>
        <taxon>Ecdysozoa</taxon>
        <taxon>Arthropoda</taxon>
        <taxon>Hexapoda</taxon>
        <taxon>Insecta</taxon>
        <taxon>Pterygota</taxon>
        <taxon>Neoptera</taxon>
        <taxon>Paraneoptera</taxon>
        <taxon>Hemiptera</taxon>
        <taxon>Sternorrhyncha</taxon>
        <taxon>Aphidomorpha</taxon>
        <taxon>Aphidoidea</taxon>
        <taxon>Aphididae</taxon>
        <taxon>Lachninae</taxon>
        <taxon>Cinara</taxon>
    </lineage>
</organism>
<protein>
    <submittedName>
        <fullName evidence="2">P-loop containing nucleoside triphosphate hydrolase</fullName>
    </submittedName>
</protein>
<dbReference type="InterPro" id="IPR052267">
    <property type="entry name" value="N-DRC_Component"/>
</dbReference>
<dbReference type="GO" id="GO:0016787">
    <property type="term" value="F:hydrolase activity"/>
    <property type="evidence" value="ECO:0007669"/>
    <property type="project" value="UniProtKB-KW"/>
</dbReference>
<dbReference type="SUPFAM" id="SSF52540">
    <property type="entry name" value="P-loop containing nucleoside triphosphate hydrolases"/>
    <property type="match status" value="1"/>
</dbReference>
<dbReference type="EMBL" id="CABPRJ010001455">
    <property type="protein sequence ID" value="VVC37808.1"/>
    <property type="molecule type" value="Genomic_DNA"/>
</dbReference>